<reference evidence="2" key="1">
    <citation type="submission" date="2019-11" db="EMBL/GenBank/DDBJ databases">
        <authorList>
            <person name="Feng L."/>
        </authorList>
    </citation>
    <scope>NUCLEOTIDE SEQUENCE</scope>
    <source>
        <strain evidence="2">ECasseliflavusLFYP2</strain>
    </source>
</reference>
<dbReference type="Pfam" id="PF18555">
    <property type="entry name" value="MobL"/>
    <property type="match status" value="1"/>
</dbReference>
<accession>A0A6N3F1W0</accession>
<feature type="compositionally biased region" description="Polar residues" evidence="1">
    <location>
        <begin position="74"/>
        <end position="93"/>
    </location>
</feature>
<gene>
    <name evidence="2" type="ORF">ECLFYP2_00186</name>
</gene>
<feature type="compositionally biased region" description="Basic and acidic residues" evidence="1">
    <location>
        <begin position="96"/>
        <end position="112"/>
    </location>
</feature>
<dbReference type="InterPro" id="IPR041073">
    <property type="entry name" value="MobL"/>
</dbReference>
<name>A0A6N3F1W0_ENTCA</name>
<dbReference type="RefSeq" id="WP_225582131.1">
    <property type="nucleotide sequence ID" value="NZ_CABGJK010000001.1"/>
</dbReference>
<sequence length="182" mass="21626">MLVELLNTMKDNGHFEEFKQLAKEEDIFKKATYGEGDPNKEKKSFYEGRMYGPDGIYYRLGNSILQELKKENDSSQQDNPFRPSSLSGKQNPNKEIYNRMKQEYFKGKETNESRSPPKRNPNERIKPFKESFKYRRSVTNQVKHLERVTSNEFDQFKNKVAFEKLQREIEQAKMSQESDLFN</sequence>
<evidence type="ECO:0000256" key="1">
    <source>
        <dbReference type="SAM" id="MobiDB-lite"/>
    </source>
</evidence>
<feature type="compositionally biased region" description="Basic and acidic residues" evidence="1">
    <location>
        <begin position="120"/>
        <end position="132"/>
    </location>
</feature>
<evidence type="ECO:0000313" key="2">
    <source>
        <dbReference type="EMBL" id="VYU45993.1"/>
    </source>
</evidence>
<dbReference type="AlphaFoldDB" id="A0A6N3F1W0"/>
<organism evidence="2">
    <name type="scientific">Enterococcus casseliflavus</name>
    <name type="common">Enterococcus flavescens</name>
    <dbReference type="NCBI Taxonomy" id="37734"/>
    <lineage>
        <taxon>Bacteria</taxon>
        <taxon>Bacillati</taxon>
        <taxon>Bacillota</taxon>
        <taxon>Bacilli</taxon>
        <taxon>Lactobacillales</taxon>
        <taxon>Enterococcaceae</taxon>
        <taxon>Enterococcus</taxon>
    </lineage>
</organism>
<protein>
    <submittedName>
        <fullName evidence="2">Uncharacterized protein</fullName>
    </submittedName>
</protein>
<dbReference type="EMBL" id="CACRTX010000015">
    <property type="protein sequence ID" value="VYU45993.1"/>
    <property type="molecule type" value="Genomic_DNA"/>
</dbReference>
<proteinExistence type="predicted"/>
<feature type="region of interest" description="Disordered" evidence="1">
    <location>
        <begin position="69"/>
        <end position="132"/>
    </location>
</feature>